<keyword evidence="3" id="KW-0238">DNA-binding</keyword>
<dbReference type="SMART" id="SM01019">
    <property type="entry name" value="B3"/>
    <property type="match status" value="2"/>
</dbReference>
<dbReference type="Gene3D" id="2.40.330.10">
    <property type="entry name" value="DNA-binding pseudobarrel domain"/>
    <property type="match status" value="2"/>
</dbReference>
<dbReference type="InterPro" id="IPR044835">
    <property type="entry name" value="ARF_plant"/>
</dbReference>
<dbReference type="PROSITE" id="PS50863">
    <property type="entry name" value="B3"/>
    <property type="match status" value="2"/>
</dbReference>
<protein>
    <recommendedName>
        <fullName evidence="6">TF-B3 domain-containing protein</fullName>
    </recommendedName>
</protein>
<organism evidence="7 8">
    <name type="scientific">Citrus x changshan-huyou</name>
    <dbReference type="NCBI Taxonomy" id="2935761"/>
    <lineage>
        <taxon>Eukaryota</taxon>
        <taxon>Viridiplantae</taxon>
        <taxon>Streptophyta</taxon>
        <taxon>Embryophyta</taxon>
        <taxon>Tracheophyta</taxon>
        <taxon>Spermatophyta</taxon>
        <taxon>Magnoliopsida</taxon>
        <taxon>eudicotyledons</taxon>
        <taxon>Gunneridae</taxon>
        <taxon>Pentapetalae</taxon>
        <taxon>rosids</taxon>
        <taxon>malvids</taxon>
        <taxon>Sapindales</taxon>
        <taxon>Rutaceae</taxon>
        <taxon>Aurantioideae</taxon>
        <taxon>Citrus</taxon>
    </lineage>
</organism>
<reference evidence="7 8" key="1">
    <citation type="submission" date="2024-05" db="EMBL/GenBank/DDBJ databases">
        <title>Haplotype-resolved chromosome-level genome assembly of Huyou (Citrus changshanensis).</title>
        <authorList>
            <person name="Miao C."/>
            <person name="Chen W."/>
            <person name="Wu Y."/>
            <person name="Wang L."/>
            <person name="Zhao S."/>
            <person name="Grierson D."/>
            <person name="Xu C."/>
            <person name="Chen K."/>
        </authorList>
    </citation>
    <scope>NUCLEOTIDE SEQUENCE [LARGE SCALE GENOMIC DNA]</scope>
    <source>
        <strain evidence="7">01-14</strain>
        <tissue evidence="7">Leaf</tissue>
    </source>
</reference>
<feature type="domain" description="TF-B3" evidence="6">
    <location>
        <begin position="40"/>
        <end position="110"/>
    </location>
</feature>
<dbReference type="PANTHER" id="PTHR31384">
    <property type="entry name" value="AUXIN RESPONSE FACTOR 4-RELATED"/>
    <property type="match status" value="1"/>
</dbReference>
<evidence type="ECO:0000256" key="3">
    <source>
        <dbReference type="ARBA" id="ARBA00023125"/>
    </source>
</evidence>
<comment type="caution">
    <text evidence="7">The sequence shown here is derived from an EMBL/GenBank/DDBJ whole genome shotgun (WGS) entry which is preliminary data.</text>
</comment>
<evidence type="ECO:0000256" key="5">
    <source>
        <dbReference type="ARBA" id="ARBA00023242"/>
    </source>
</evidence>
<evidence type="ECO:0000256" key="4">
    <source>
        <dbReference type="ARBA" id="ARBA00023163"/>
    </source>
</evidence>
<sequence length="290" mass="33106">MAVYSKILTATDISTRLEVNSSSLGDFFPAFPAGQYDQHLVVEDENGKNWEFSLLIRRGQYEKPYISQGTWHPFVVEKQAEVGDEVEFSRETDGASGSAGRYKIRVMKNEKKEMMKNEEKEVIKNEKKEMKDDRSLELKIEKNIPFHKKTACDLGADLNTYNLFDIERSKFIKAMEVYKKILTETDVSTRLAVESNTIDEFFPAFEAGQDSQDLVVEDENGERWRFGLFILLGPYGKPTISAGWRRFVMSKQANVGDQVVFSKERVAASGSASSYKIRVVKQVKLFKSTI</sequence>
<keyword evidence="4" id="KW-0804">Transcription</keyword>
<feature type="domain" description="TF-B3" evidence="6">
    <location>
        <begin position="176"/>
        <end position="283"/>
    </location>
</feature>
<comment type="subcellular location">
    <subcellularLocation>
        <location evidence="1">Nucleus</location>
    </subcellularLocation>
</comment>
<dbReference type="InterPro" id="IPR015300">
    <property type="entry name" value="DNA-bd_pseudobarrel_sf"/>
</dbReference>
<dbReference type="InterPro" id="IPR003340">
    <property type="entry name" value="B3_DNA-bd"/>
</dbReference>
<evidence type="ECO:0000313" key="8">
    <source>
        <dbReference type="Proteomes" id="UP001428341"/>
    </source>
</evidence>
<dbReference type="Proteomes" id="UP001428341">
    <property type="component" value="Unassembled WGS sequence"/>
</dbReference>
<name>A0AAP0MMK9_9ROSI</name>
<dbReference type="GO" id="GO:0009725">
    <property type="term" value="P:response to hormone"/>
    <property type="evidence" value="ECO:0007669"/>
    <property type="project" value="InterPro"/>
</dbReference>
<dbReference type="GO" id="GO:0006355">
    <property type="term" value="P:regulation of DNA-templated transcription"/>
    <property type="evidence" value="ECO:0007669"/>
    <property type="project" value="InterPro"/>
</dbReference>
<keyword evidence="8" id="KW-1185">Reference proteome</keyword>
<dbReference type="GO" id="GO:0005634">
    <property type="term" value="C:nucleus"/>
    <property type="evidence" value="ECO:0007669"/>
    <property type="project" value="UniProtKB-SubCell"/>
</dbReference>
<evidence type="ECO:0000313" key="7">
    <source>
        <dbReference type="EMBL" id="KAK9213696.1"/>
    </source>
</evidence>
<dbReference type="Pfam" id="PF02362">
    <property type="entry name" value="B3"/>
    <property type="match status" value="1"/>
</dbReference>
<proteinExistence type="predicted"/>
<dbReference type="SUPFAM" id="SSF101936">
    <property type="entry name" value="DNA-binding pseudobarrel domain"/>
    <property type="match status" value="2"/>
</dbReference>
<keyword evidence="2" id="KW-0805">Transcription regulation</keyword>
<evidence type="ECO:0000256" key="2">
    <source>
        <dbReference type="ARBA" id="ARBA00023015"/>
    </source>
</evidence>
<evidence type="ECO:0000256" key="1">
    <source>
        <dbReference type="ARBA" id="ARBA00004123"/>
    </source>
</evidence>
<keyword evidence="5" id="KW-0539">Nucleus</keyword>
<dbReference type="AlphaFoldDB" id="A0AAP0MMK9"/>
<dbReference type="EMBL" id="JBCGBO010000003">
    <property type="protein sequence ID" value="KAK9213696.1"/>
    <property type="molecule type" value="Genomic_DNA"/>
</dbReference>
<gene>
    <name evidence="7" type="ORF">WN944_005681</name>
</gene>
<dbReference type="GO" id="GO:0003677">
    <property type="term" value="F:DNA binding"/>
    <property type="evidence" value="ECO:0007669"/>
    <property type="project" value="UniProtKB-KW"/>
</dbReference>
<accession>A0AAP0MMK9</accession>
<dbReference type="CDD" id="cd10017">
    <property type="entry name" value="B3_DNA"/>
    <property type="match status" value="2"/>
</dbReference>
<evidence type="ECO:0000259" key="6">
    <source>
        <dbReference type="PROSITE" id="PS50863"/>
    </source>
</evidence>